<keyword evidence="2" id="KW-0646">Protease inhibitor</keyword>
<dbReference type="PANTHER" id="PTHR23259">
    <property type="entry name" value="RIDDLE"/>
    <property type="match status" value="1"/>
</dbReference>
<gene>
    <name evidence="7" type="ORF">KPH14_007289</name>
</gene>
<organism evidence="7 8">
    <name type="scientific">Odynerus spinipes</name>
    <dbReference type="NCBI Taxonomy" id="1348599"/>
    <lineage>
        <taxon>Eukaryota</taxon>
        <taxon>Metazoa</taxon>
        <taxon>Ecdysozoa</taxon>
        <taxon>Arthropoda</taxon>
        <taxon>Hexapoda</taxon>
        <taxon>Insecta</taxon>
        <taxon>Pterygota</taxon>
        <taxon>Neoptera</taxon>
        <taxon>Endopterygota</taxon>
        <taxon>Hymenoptera</taxon>
        <taxon>Apocrita</taxon>
        <taxon>Aculeata</taxon>
        <taxon>Vespoidea</taxon>
        <taxon>Vespidae</taxon>
        <taxon>Eumeninae</taxon>
        <taxon>Odynerus</taxon>
    </lineage>
</organism>
<sequence length="79" mass="8255">MTRITIVLFMLALCSSCIIGASACGPNGVYSDCASACPITCKTRHGGGKFCPTVCRQGCVCINGHILNDQGRCVLPKDC</sequence>
<dbReference type="InterPro" id="IPR002919">
    <property type="entry name" value="TIL_dom"/>
</dbReference>
<evidence type="ECO:0000256" key="3">
    <source>
        <dbReference type="ARBA" id="ARBA00022900"/>
    </source>
</evidence>
<keyword evidence="3" id="KW-0722">Serine protease inhibitor</keyword>
<comment type="caution">
    <text evidence="7">The sequence shown here is derived from an EMBL/GenBank/DDBJ whole genome shotgun (WGS) entry which is preliminary data.</text>
</comment>
<comment type="similarity">
    <text evidence="1">Belongs to the serine protease inhibitor-like (TIL domain-containing) family.</text>
</comment>
<keyword evidence="5" id="KW-0732">Signal</keyword>
<dbReference type="EMBL" id="JAIFRP010004408">
    <property type="protein sequence ID" value="KAK2575926.1"/>
    <property type="molecule type" value="Genomic_DNA"/>
</dbReference>
<reference evidence="7" key="2">
    <citation type="journal article" date="2023" name="Commun. Biol.">
        <title>Intrasexual cuticular hydrocarbon dimorphism in a wasp sheds light on hydrocarbon biosynthesis genes in Hymenoptera.</title>
        <authorList>
            <person name="Moris V.C."/>
            <person name="Podsiadlowski L."/>
            <person name="Martin S."/>
            <person name="Oeyen J.P."/>
            <person name="Donath A."/>
            <person name="Petersen M."/>
            <person name="Wilbrandt J."/>
            <person name="Misof B."/>
            <person name="Liedtke D."/>
            <person name="Thamm M."/>
            <person name="Scheiner R."/>
            <person name="Schmitt T."/>
            <person name="Niehuis O."/>
        </authorList>
    </citation>
    <scope>NUCLEOTIDE SEQUENCE</scope>
    <source>
        <strain evidence="7">GBR_01_08_01A</strain>
    </source>
</reference>
<name>A0AAD9VIF6_9HYME</name>
<accession>A0AAD9VIF6</accession>
<reference evidence="7" key="1">
    <citation type="submission" date="2021-08" db="EMBL/GenBank/DDBJ databases">
        <authorList>
            <person name="Misof B."/>
            <person name="Oliver O."/>
            <person name="Podsiadlowski L."/>
            <person name="Donath A."/>
            <person name="Peters R."/>
            <person name="Mayer C."/>
            <person name="Rust J."/>
            <person name="Gunkel S."/>
            <person name="Lesny P."/>
            <person name="Martin S."/>
            <person name="Oeyen J.P."/>
            <person name="Petersen M."/>
            <person name="Panagiotis P."/>
            <person name="Wilbrandt J."/>
            <person name="Tanja T."/>
        </authorList>
    </citation>
    <scope>NUCLEOTIDE SEQUENCE</scope>
    <source>
        <strain evidence="7">GBR_01_08_01A</strain>
        <tissue evidence="7">Thorax + abdomen</tissue>
    </source>
</reference>
<evidence type="ECO:0000256" key="1">
    <source>
        <dbReference type="ARBA" id="ARBA00007611"/>
    </source>
</evidence>
<dbReference type="CDD" id="cd19941">
    <property type="entry name" value="TIL"/>
    <property type="match status" value="1"/>
</dbReference>
<keyword evidence="4" id="KW-1015">Disulfide bond</keyword>
<dbReference type="Gene3D" id="2.10.25.10">
    <property type="entry name" value="Laminin"/>
    <property type="match status" value="1"/>
</dbReference>
<dbReference type="PANTHER" id="PTHR23259:SF70">
    <property type="entry name" value="ACCESSORY GLAND PROTEIN ACP62F-RELATED"/>
    <property type="match status" value="1"/>
</dbReference>
<keyword evidence="8" id="KW-1185">Reference proteome</keyword>
<dbReference type="InterPro" id="IPR036084">
    <property type="entry name" value="Ser_inhib-like_sf"/>
</dbReference>
<dbReference type="InterPro" id="IPR051368">
    <property type="entry name" value="SerProtInhib-TIL_Domain"/>
</dbReference>
<dbReference type="Proteomes" id="UP001258017">
    <property type="component" value="Unassembled WGS sequence"/>
</dbReference>
<feature type="domain" description="TIL" evidence="6">
    <location>
        <begin position="24"/>
        <end position="79"/>
    </location>
</feature>
<proteinExistence type="inferred from homology"/>
<evidence type="ECO:0000256" key="2">
    <source>
        <dbReference type="ARBA" id="ARBA00022690"/>
    </source>
</evidence>
<dbReference type="SUPFAM" id="SSF57567">
    <property type="entry name" value="Serine protease inhibitors"/>
    <property type="match status" value="1"/>
</dbReference>
<evidence type="ECO:0000313" key="7">
    <source>
        <dbReference type="EMBL" id="KAK2575926.1"/>
    </source>
</evidence>
<evidence type="ECO:0000256" key="4">
    <source>
        <dbReference type="ARBA" id="ARBA00023157"/>
    </source>
</evidence>
<dbReference type="AlphaFoldDB" id="A0AAD9VIF6"/>
<dbReference type="PROSITE" id="PS51257">
    <property type="entry name" value="PROKAR_LIPOPROTEIN"/>
    <property type="match status" value="1"/>
</dbReference>
<evidence type="ECO:0000256" key="5">
    <source>
        <dbReference type="SAM" id="SignalP"/>
    </source>
</evidence>
<dbReference type="Pfam" id="PF01826">
    <property type="entry name" value="TIL"/>
    <property type="match status" value="1"/>
</dbReference>
<evidence type="ECO:0000313" key="8">
    <source>
        <dbReference type="Proteomes" id="UP001258017"/>
    </source>
</evidence>
<dbReference type="GO" id="GO:0004867">
    <property type="term" value="F:serine-type endopeptidase inhibitor activity"/>
    <property type="evidence" value="ECO:0007669"/>
    <property type="project" value="UniProtKB-KW"/>
</dbReference>
<feature type="chain" id="PRO_5042252071" description="TIL domain-containing protein" evidence="5">
    <location>
        <begin position="24"/>
        <end position="79"/>
    </location>
</feature>
<feature type="signal peptide" evidence="5">
    <location>
        <begin position="1"/>
        <end position="23"/>
    </location>
</feature>
<evidence type="ECO:0000259" key="6">
    <source>
        <dbReference type="Pfam" id="PF01826"/>
    </source>
</evidence>
<protein>
    <recommendedName>
        <fullName evidence="6">TIL domain-containing protein</fullName>
    </recommendedName>
</protein>